<feature type="region of interest" description="Disordered" evidence="1">
    <location>
        <begin position="313"/>
        <end position="342"/>
    </location>
</feature>
<feature type="region of interest" description="Disordered" evidence="1">
    <location>
        <begin position="357"/>
        <end position="395"/>
    </location>
</feature>
<accession>A0A438NGL9</accession>
<dbReference type="EMBL" id="NAJM01000003">
    <property type="protein sequence ID" value="RVX74871.1"/>
    <property type="molecule type" value="Genomic_DNA"/>
</dbReference>
<reference evidence="3 4" key="1">
    <citation type="submission" date="2017-03" db="EMBL/GenBank/DDBJ databases">
        <title>Genomes of endolithic fungi from Antarctica.</title>
        <authorList>
            <person name="Coleine C."/>
            <person name="Masonjones S."/>
            <person name="Stajich J.E."/>
        </authorList>
    </citation>
    <scope>NUCLEOTIDE SEQUENCE [LARGE SCALE GENOMIC DNA]</scope>
    <source>
        <strain evidence="3 4">CCFEE 6314</strain>
    </source>
</reference>
<protein>
    <submittedName>
        <fullName evidence="3">Uncharacterized protein</fullName>
    </submittedName>
</protein>
<evidence type="ECO:0000313" key="4">
    <source>
        <dbReference type="Proteomes" id="UP000288859"/>
    </source>
</evidence>
<keyword evidence="2" id="KW-0472">Membrane</keyword>
<name>A0A438NGL9_EXOME</name>
<dbReference type="AlphaFoldDB" id="A0A438NGL9"/>
<keyword evidence="2" id="KW-1133">Transmembrane helix</keyword>
<keyword evidence="2" id="KW-0812">Transmembrane</keyword>
<feature type="region of interest" description="Disordered" evidence="1">
    <location>
        <begin position="192"/>
        <end position="220"/>
    </location>
</feature>
<evidence type="ECO:0000256" key="1">
    <source>
        <dbReference type="SAM" id="MobiDB-lite"/>
    </source>
</evidence>
<dbReference type="OrthoDB" id="2402916at2759"/>
<gene>
    <name evidence="3" type="ORF">B0A52_01148</name>
</gene>
<organism evidence="3 4">
    <name type="scientific">Exophiala mesophila</name>
    <name type="common">Black yeast-like fungus</name>
    <dbReference type="NCBI Taxonomy" id="212818"/>
    <lineage>
        <taxon>Eukaryota</taxon>
        <taxon>Fungi</taxon>
        <taxon>Dikarya</taxon>
        <taxon>Ascomycota</taxon>
        <taxon>Pezizomycotina</taxon>
        <taxon>Eurotiomycetes</taxon>
        <taxon>Chaetothyriomycetidae</taxon>
        <taxon>Chaetothyriales</taxon>
        <taxon>Herpotrichiellaceae</taxon>
        <taxon>Exophiala</taxon>
    </lineage>
</organism>
<evidence type="ECO:0000313" key="3">
    <source>
        <dbReference type="EMBL" id="RVX74871.1"/>
    </source>
</evidence>
<proteinExistence type="predicted"/>
<feature type="region of interest" description="Disordered" evidence="1">
    <location>
        <begin position="234"/>
        <end position="281"/>
    </location>
</feature>
<comment type="caution">
    <text evidence="3">The sequence shown here is derived from an EMBL/GenBank/DDBJ whole genome shotgun (WGS) entry which is preliminary data.</text>
</comment>
<dbReference type="VEuPathDB" id="FungiDB:PV10_00524"/>
<sequence length="395" mass="41447">MVSSSSYIETAPKSETPVGGIVGGVIGGLAFIAILYLIYHFCVKRKRSKVEIWDPPEKRDQSTLHRSARHSTAHSIASTVLTRASNVIQIAYIPGVTVRSPPQSPGLVPPVPSMPGGGSTAGTPGPEQHFFMPGDLRDSTWSDSSFDPRISISPSLYRDSVATTIYRSDAIVPPIPAQHAFRGQANVVSVKSGATTPASGNTPNTRTPQIPSTPSFGQNGSSIIARNVTARPIEVKKANSGTKVPTLANLAKENSRRSSPLNPSSTEPEKSPAVFSDEKEVLVSSSATTPISEAAQSPLSPIAIPRPAFAGHVARSSGVSSMSPTGNQSENGPPGPTHRHTTSRNAALNAMIEDAINRAKDPQHIGATASGARPELAKHDSGPFSDANEVKENVL</sequence>
<dbReference type="Proteomes" id="UP000288859">
    <property type="component" value="Unassembled WGS sequence"/>
</dbReference>
<feature type="compositionally biased region" description="Polar residues" evidence="1">
    <location>
        <begin position="317"/>
        <end position="331"/>
    </location>
</feature>
<evidence type="ECO:0000256" key="2">
    <source>
        <dbReference type="SAM" id="Phobius"/>
    </source>
</evidence>
<feature type="transmembrane region" description="Helical" evidence="2">
    <location>
        <begin position="20"/>
        <end position="39"/>
    </location>
</feature>